<gene>
    <name evidence="2" type="ORF">VNI00_014224</name>
</gene>
<evidence type="ECO:0000256" key="1">
    <source>
        <dbReference type="SAM" id="MobiDB-lite"/>
    </source>
</evidence>
<dbReference type="AlphaFoldDB" id="A0AAW0BTY7"/>
<proteinExistence type="predicted"/>
<organism evidence="2 3">
    <name type="scientific">Paramarasmius palmivorus</name>
    <dbReference type="NCBI Taxonomy" id="297713"/>
    <lineage>
        <taxon>Eukaryota</taxon>
        <taxon>Fungi</taxon>
        <taxon>Dikarya</taxon>
        <taxon>Basidiomycota</taxon>
        <taxon>Agaricomycotina</taxon>
        <taxon>Agaricomycetes</taxon>
        <taxon>Agaricomycetidae</taxon>
        <taxon>Agaricales</taxon>
        <taxon>Marasmiineae</taxon>
        <taxon>Marasmiaceae</taxon>
        <taxon>Paramarasmius</taxon>
    </lineage>
</organism>
<name>A0AAW0BTY7_9AGAR</name>
<protein>
    <submittedName>
        <fullName evidence="2">Uncharacterized protein</fullName>
    </submittedName>
</protein>
<sequence>MQRTPPPKASANPVDDEDLSTLDSATLVGSESSYVTNFEEAEHRFALRHGLAAVTGPVQPNRDRMIVDWLAEQPEVRLPTNVPNQRKRKIKFRPIAEPKPMTKEERRAFDAEAAERDVREKRERRRLRRNPPKQPSRLTGRIRLFYTPEERGLVPVDEPSTSEVASMASDDILDVDSNQHV</sequence>
<feature type="compositionally biased region" description="Basic and acidic residues" evidence="1">
    <location>
        <begin position="94"/>
        <end position="121"/>
    </location>
</feature>
<accession>A0AAW0BTY7</accession>
<reference evidence="2 3" key="1">
    <citation type="submission" date="2024-01" db="EMBL/GenBank/DDBJ databases">
        <title>A draft genome for a cacao thread blight-causing isolate of Paramarasmius palmivorus.</title>
        <authorList>
            <person name="Baruah I.K."/>
            <person name="Bukari Y."/>
            <person name="Amoako-Attah I."/>
            <person name="Meinhardt L.W."/>
            <person name="Bailey B.A."/>
            <person name="Cohen S.P."/>
        </authorList>
    </citation>
    <scope>NUCLEOTIDE SEQUENCE [LARGE SCALE GENOMIC DNA]</scope>
    <source>
        <strain evidence="2 3">GH-12</strain>
    </source>
</reference>
<dbReference type="EMBL" id="JAYKXP010000078">
    <property type="protein sequence ID" value="KAK7030302.1"/>
    <property type="molecule type" value="Genomic_DNA"/>
</dbReference>
<keyword evidence="3" id="KW-1185">Reference proteome</keyword>
<comment type="caution">
    <text evidence="2">The sequence shown here is derived from an EMBL/GenBank/DDBJ whole genome shotgun (WGS) entry which is preliminary data.</text>
</comment>
<feature type="region of interest" description="Disordered" evidence="1">
    <location>
        <begin position="80"/>
        <end position="181"/>
    </location>
</feature>
<evidence type="ECO:0000313" key="2">
    <source>
        <dbReference type="EMBL" id="KAK7030302.1"/>
    </source>
</evidence>
<evidence type="ECO:0000313" key="3">
    <source>
        <dbReference type="Proteomes" id="UP001383192"/>
    </source>
</evidence>
<dbReference type="Proteomes" id="UP001383192">
    <property type="component" value="Unassembled WGS sequence"/>
</dbReference>
<feature type="compositionally biased region" description="Basic residues" evidence="1">
    <location>
        <begin position="122"/>
        <end position="131"/>
    </location>
</feature>